<evidence type="ECO:0000313" key="3">
    <source>
        <dbReference type="Proteomes" id="UP000655410"/>
    </source>
</evidence>
<protein>
    <submittedName>
        <fullName evidence="2">Uncharacterized protein</fullName>
    </submittedName>
</protein>
<name>A0ABQ2N830_9ACTN</name>
<sequence>MSDPRILPDTTLDTYRADIKRANDNDLGHVWLWRAQELLGHIDGTSEQRDAQRKRADNYRDTENTLLRAETARADAAEQRLADRDKAIRDLTDKWRAEAGDDPRHGVVLRTAAAALRALLTEDGA</sequence>
<dbReference type="EMBL" id="BMNI01000001">
    <property type="protein sequence ID" value="GGO86676.1"/>
    <property type="molecule type" value="Genomic_DNA"/>
</dbReference>
<evidence type="ECO:0000256" key="1">
    <source>
        <dbReference type="SAM" id="Coils"/>
    </source>
</evidence>
<proteinExistence type="predicted"/>
<gene>
    <name evidence="2" type="ORF">GCM10011584_09560</name>
</gene>
<feature type="coiled-coil region" evidence="1">
    <location>
        <begin position="59"/>
        <end position="94"/>
    </location>
</feature>
<dbReference type="Proteomes" id="UP000655410">
    <property type="component" value="Unassembled WGS sequence"/>
</dbReference>
<reference evidence="3" key="1">
    <citation type="journal article" date="2019" name="Int. J. Syst. Evol. Microbiol.">
        <title>The Global Catalogue of Microorganisms (GCM) 10K type strain sequencing project: providing services to taxonomists for standard genome sequencing and annotation.</title>
        <authorList>
            <consortium name="The Broad Institute Genomics Platform"/>
            <consortium name="The Broad Institute Genome Sequencing Center for Infectious Disease"/>
            <person name="Wu L."/>
            <person name="Ma J."/>
        </authorList>
    </citation>
    <scope>NUCLEOTIDE SEQUENCE [LARGE SCALE GENOMIC DNA]</scope>
    <source>
        <strain evidence="3">CGMCC 4.7371</strain>
    </source>
</reference>
<evidence type="ECO:0000313" key="2">
    <source>
        <dbReference type="EMBL" id="GGO86676.1"/>
    </source>
</evidence>
<keyword evidence="1" id="KW-0175">Coiled coil</keyword>
<dbReference type="RefSeq" id="WP_188782790.1">
    <property type="nucleotide sequence ID" value="NZ_BMNI01000001.1"/>
</dbReference>
<accession>A0ABQ2N830</accession>
<comment type="caution">
    <text evidence="2">The sequence shown here is derived from an EMBL/GenBank/DDBJ whole genome shotgun (WGS) entry which is preliminary data.</text>
</comment>
<keyword evidence="3" id="KW-1185">Reference proteome</keyword>
<organism evidence="2 3">
    <name type="scientific">Nocardioides phosphati</name>
    <dbReference type="NCBI Taxonomy" id="1867775"/>
    <lineage>
        <taxon>Bacteria</taxon>
        <taxon>Bacillati</taxon>
        <taxon>Actinomycetota</taxon>
        <taxon>Actinomycetes</taxon>
        <taxon>Propionibacteriales</taxon>
        <taxon>Nocardioidaceae</taxon>
        <taxon>Nocardioides</taxon>
    </lineage>
</organism>